<dbReference type="Proteomes" id="UP001221757">
    <property type="component" value="Unassembled WGS sequence"/>
</dbReference>
<feature type="coiled-coil region" evidence="1">
    <location>
        <begin position="217"/>
        <end position="251"/>
    </location>
</feature>
<dbReference type="AlphaFoldDB" id="A0AAD7GSU3"/>
<evidence type="ECO:0000256" key="2">
    <source>
        <dbReference type="SAM" id="MobiDB-lite"/>
    </source>
</evidence>
<name>A0AAD7GSU3_MYCRO</name>
<organism evidence="3 4">
    <name type="scientific">Mycena rosella</name>
    <name type="common">Pink bonnet</name>
    <name type="synonym">Agaricus rosellus</name>
    <dbReference type="NCBI Taxonomy" id="1033263"/>
    <lineage>
        <taxon>Eukaryota</taxon>
        <taxon>Fungi</taxon>
        <taxon>Dikarya</taxon>
        <taxon>Basidiomycota</taxon>
        <taxon>Agaricomycotina</taxon>
        <taxon>Agaricomycetes</taxon>
        <taxon>Agaricomycetidae</taxon>
        <taxon>Agaricales</taxon>
        <taxon>Marasmiineae</taxon>
        <taxon>Mycenaceae</taxon>
        <taxon>Mycena</taxon>
    </lineage>
</organism>
<dbReference type="EMBL" id="JARKIE010000010">
    <property type="protein sequence ID" value="KAJ7704532.1"/>
    <property type="molecule type" value="Genomic_DNA"/>
</dbReference>
<sequence length="547" mass="61235">MIEPQRPWMDIPYYIKPTLRDFVKQSIRVTNLRRIQLDLKSEEQGKAASAKDILKNVVSAFGPVGKAEMVSDREETRPTSWKQRRWTARIHSASEILGVEARVEVQLGCVPKNDIGGRPSEIEIDLVLTSTSLELQSTPERLKKCLWTEQNPHWSTVTGQLAARSSKLSPQQGTRQNCSQHIFWSIRNLTHGFPSTMTPRTGSESGPGPTESRASERAVDRARVEGLEARIEAMEARILELQLAVGALQQEKDSVQGRLDAYTYAANGGTSRPALWRAVRLTLNKKRRLEQQLCLLESYLERSGSCRLSIEMWFTSGDADSRTRELPFLQTIARHCARWEHLKLYTSTNSLSSIEGPLPLLRILPWSQLTVLTVEWIMGHEFMGVLSCAVSLVFCKFTVYDFDIDQPPRCYFPIPSKDVALPSLETLILSDAFRHSPQLGGLQLLNLPALRRLQVAESFLQPDPISTLVSLVSRSGCILQELCITSSSLSSDMYRTALPSVASFIFGGQLDIDDLDDMLFGLWDNASGESDSETDSEGDEESSDESD</sequence>
<proteinExistence type="predicted"/>
<evidence type="ECO:0000313" key="3">
    <source>
        <dbReference type="EMBL" id="KAJ7704532.1"/>
    </source>
</evidence>
<feature type="region of interest" description="Disordered" evidence="2">
    <location>
        <begin position="193"/>
        <end position="217"/>
    </location>
</feature>
<evidence type="ECO:0000256" key="1">
    <source>
        <dbReference type="SAM" id="Coils"/>
    </source>
</evidence>
<reference evidence="3" key="1">
    <citation type="submission" date="2023-03" db="EMBL/GenBank/DDBJ databases">
        <title>Massive genome expansion in bonnet fungi (Mycena s.s.) driven by repeated elements and novel gene families across ecological guilds.</title>
        <authorList>
            <consortium name="Lawrence Berkeley National Laboratory"/>
            <person name="Harder C.B."/>
            <person name="Miyauchi S."/>
            <person name="Viragh M."/>
            <person name="Kuo A."/>
            <person name="Thoen E."/>
            <person name="Andreopoulos B."/>
            <person name="Lu D."/>
            <person name="Skrede I."/>
            <person name="Drula E."/>
            <person name="Henrissat B."/>
            <person name="Morin E."/>
            <person name="Kohler A."/>
            <person name="Barry K."/>
            <person name="LaButti K."/>
            <person name="Morin E."/>
            <person name="Salamov A."/>
            <person name="Lipzen A."/>
            <person name="Mereny Z."/>
            <person name="Hegedus B."/>
            <person name="Baldrian P."/>
            <person name="Stursova M."/>
            <person name="Weitz H."/>
            <person name="Taylor A."/>
            <person name="Grigoriev I.V."/>
            <person name="Nagy L.G."/>
            <person name="Martin F."/>
            <person name="Kauserud H."/>
        </authorList>
    </citation>
    <scope>NUCLEOTIDE SEQUENCE</scope>
    <source>
        <strain evidence="3">CBHHK067</strain>
    </source>
</reference>
<feature type="compositionally biased region" description="Acidic residues" evidence="2">
    <location>
        <begin position="530"/>
        <end position="547"/>
    </location>
</feature>
<evidence type="ECO:0000313" key="4">
    <source>
        <dbReference type="Proteomes" id="UP001221757"/>
    </source>
</evidence>
<accession>A0AAD7GSU3</accession>
<gene>
    <name evidence="3" type="ORF">B0H17DRAFT_1126846</name>
</gene>
<protein>
    <submittedName>
        <fullName evidence="3">Uncharacterized protein</fullName>
    </submittedName>
</protein>
<keyword evidence="4" id="KW-1185">Reference proteome</keyword>
<feature type="compositionally biased region" description="Polar residues" evidence="2">
    <location>
        <begin position="193"/>
        <end position="204"/>
    </location>
</feature>
<comment type="caution">
    <text evidence="3">The sequence shown here is derived from an EMBL/GenBank/DDBJ whole genome shotgun (WGS) entry which is preliminary data.</text>
</comment>
<keyword evidence="1" id="KW-0175">Coiled coil</keyword>
<feature type="region of interest" description="Disordered" evidence="2">
    <location>
        <begin position="526"/>
        <end position="547"/>
    </location>
</feature>